<evidence type="ECO:0000313" key="7">
    <source>
        <dbReference type="EMBL" id="KAF2438692.1"/>
    </source>
</evidence>
<reference evidence="7" key="1">
    <citation type="journal article" date="2020" name="Stud. Mycol.">
        <title>101 Dothideomycetes genomes: a test case for predicting lifestyles and emergence of pathogens.</title>
        <authorList>
            <person name="Haridas S."/>
            <person name="Albert R."/>
            <person name="Binder M."/>
            <person name="Bloem J."/>
            <person name="Labutti K."/>
            <person name="Salamov A."/>
            <person name="Andreopoulos B."/>
            <person name="Baker S."/>
            <person name="Barry K."/>
            <person name="Bills G."/>
            <person name="Bluhm B."/>
            <person name="Cannon C."/>
            <person name="Castanera R."/>
            <person name="Culley D."/>
            <person name="Daum C."/>
            <person name="Ezra D."/>
            <person name="Gonzalez J."/>
            <person name="Henrissat B."/>
            <person name="Kuo A."/>
            <person name="Liang C."/>
            <person name="Lipzen A."/>
            <person name="Lutzoni F."/>
            <person name="Magnuson J."/>
            <person name="Mondo S."/>
            <person name="Nolan M."/>
            <person name="Ohm R."/>
            <person name="Pangilinan J."/>
            <person name="Park H.-J."/>
            <person name="Ramirez L."/>
            <person name="Alfaro M."/>
            <person name="Sun H."/>
            <person name="Tritt A."/>
            <person name="Yoshinaga Y."/>
            <person name="Zwiers L.-H."/>
            <person name="Turgeon B."/>
            <person name="Goodwin S."/>
            <person name="Spatafora J."/>
            <person name="Crous P."/>
            <person name="Grigoriev I."/>
        </authorList>
    </citation>
    <scope>NUCLEOTIDE SEQUENCE</scope>
    <source>
        <strain evidence="7">CBS 690.94</strain>
    </source>
</reference>
<dbReference type="InterPro" id="IPR018464">
    <property type="entry name" value="CENP-O"/>
</dbReference>
<comment type="subcellular location">
    <subcellularLocation>
        <location evidence="2">Chromosome</location>
        <location evidence="2">Centromere</location>
    </subcellularLocation>
    <subcellularLocation>
        <location evidence="1">Nucleus</location>
    </subcellularLocation>
</comment>
<dbReference type="OrthoDB" id="10050372at2759"/>
<name>A0A9P4P7D4_9PLEO</name>
<evidence type="ECO:0000256" key="2">
    <source>
        <dbReference type="ARBA" id="ARBA00004584"/>
    </source>
</evidence>
<evidence type="ECO:0000256" key="5">
    <source>
        <dbReference type="ARBA" id="ARBA00023242"/>
    </source>
</evidence>
<dbReference type="GO" id="GO:0031511">
    <property type="term" value="C:Mis6-Sim4 complex"/>
    <property type="evidence" value="ECO:0007669"/>
    <property type="project" value="TreeGrafter"/>
</dbReference>
<keyword evidence="5" id="KW-0539">Nucleus</keyword>
<evidence type="ECO:0000313" key="8">
    <source>
        <dbReference type="Proteomes" id="UP000799764"/>
    </source>
</evidence>
<dbReference type="AlphaFoldDB" id="A0A9P4P7D4"/>
<evidence type="ECO:0008006" key="9">
    <source>
        <dbReference type="Google" id="ProtNLM"/>
    </source>
</evidence>
<keyword evidence="4" id="KW-0158">Chromosome</keyword>
<evidence type="ECO:0000256" key="3">
    <source>
        <dbReference type="ARBA" id="ARBA00007321"/>
    </source>
</evidence>
<dbReference type="GO" id="GO:0005634">
    <property type="term" value="C:nucleus"/>
    <property type="evidence" value="ECO:0007669"/>
    <property type="project" value="UniProtKB-SubCell"/>
</dbReference>
<dbReference type="Pfam" id="PF09496">
    <property type="entry name" value="CENP-O"/>
    <property type="match status" value="1"/>
</dbReference>
<gene>
    <name evidence="7" type="ORF">P171DRAFT_436626</name>
</gene>
<dbReference type="PANTHER" id="PTHR14582">
    <property type="entry name" value="INNER KINETOCHORE SUBUNIT MAL2"/>
    <property type="match status" value="1"/>
</dbReference>
<proteinExistence type="inferred from homology"/>
<protein>
    <recommendedName>
        <fullName evidence="9">Cenp-O kinetochore centromere component</fullName>
    </recommendedName>
</protein>
<evidence type="ECO:0000256" key="1">
    <source>
        <dbReference type="ARBA" id="ARBA00004123"/>
    </source>
</evidence>
<dbReference type="PANTHER" id="PTHR14582:SF1">
    <property type="entry name" value="CENTROMERE PROTEIN O"/>
    <property type="match status" value="1"/>
</dbReference>
<comment type="caution">
    <text evidence="7">The sequence shown here is derived from an EMBL/GenBank/DDBJ whole genome shotgun (WGS) entry which is preliminary data.</text>
</comment>
<keyword evidence="8" id="KW-1185">Reference proteome</keyword>
<sequence>MATAEALDDEINDLRDRIATVQAHRANLTSILLSQPHFPTRLEQRPVLHERDRRNAVKLVQKQSNRNLENIYRACAGVTAYKVKDPDPCAVDNGNILGVRIEVPINGIFVETYHVLFNRPNATHRTMLRIHKHTIPPCIPLQPLANKWLPVTKKSAEEPREQDLVKFSRHLRKELVSWHLRLEALEKLRKDARLPDRTAPQDGSKVETEIEMVLNAFVSDDEDSEVEDEATQQQQDGALKILRVDGDAAVREITITWSNGRVGIFRVTKDGEVDKVAVRTKEGTRDASLSSKALGRIEGLVERLEA</sequence>
<dbReference type="EMBL" id="MU001511">
    <property type="protein sequence ID" value="KAF2438692.1"/>
    <property type="molecule type" value="Genomic_DNA"/>
</dbReference>
<organism evidence="7 8">
    <name type="scientific">Karstenula rhodostoma CBS 690.94</name>
    <dbReference type="NCBI Taxonomy" id="1392251"/>
    <lineage>
        <taxon>Eukaryota</taxon>
        <taxon>Fungi</taxon>
        <taxon>Dikarya</taxon>
        <taxon>Ascomycota</taxon>
        <taxon>Pezizomycotina</taxon>
        <taxon>Dothideomycetes</taxon>
        <taxon>Pleosporomycetidae</taxon>
        <taxon>Pleosporales</taxon>
        <taxon>Massarineae</taxon>
        <taxon>Didymosphaeriaceae</taxon>
        <taxon>Karstenula</taxon>
    </lineage>
</organism>
<evidence type="ECO:0000256" key="4">
    <source>
        <dbReference type="ARBA" id="ARBA00022454"/>
    </source>
</evidence>
<accession>A0A9P4P7D4</accession>
<comment type="similarity">
    <text evidence="3">Belongs to the CENP-O/MCM21 family.</text>
</comment>
<keyword evidence="6" id="KW-0137">Centromere</keyword>
<evidence type="ECO:0000256" key="6">
    <source>
        <dbReference type="ARBA" id="ARBA00023328"/>
    </source>
</evidence>
<dbReference type="Proteomes" id="UP000799764">
    <property type="component" value="Unassembled WGS sequence"/>
</dbReference>